<organism evidence="2 3">
    <name type="scientific">Sphingobium agri</name>
    <dbReference type="NCBI Taxonomy" id="2933566"/>
    <lineage>
        <taxon>Bacteria</taxon>
        <taxon>Pseudomonadati</taxon>
        <taxon>Pseudomonadota</taxon>
        <taxon>Alphaproteobacteria</taxon>
        <taxon>Sphingomonadales</taxon>
        <taxon>Sphingomonadaceae</taxon>
        <taxon>Sphingobium</taxon>
    </lineage>
</organism>
<dbReference type="InterPro" id="IPR001155">
    <property type="entry name" value="OxRdtase_FMN_N"/>
</dbReference>
<gene>
    <name evidence="2" type="ORF">MU848_00575</name>
</gene>
<comment type="caution">
    <text evidence="2">The sequence shown here is derived from an EMBL/GenBank/DDBJ whole genome shotgun (WGS) entry which is preliminary data.</text>
</comment>
<evidence type="ECO:0000313" key="3">
    <source>
        <dbReference type="Proteomes" id="UP001203512"/>
    </source>
</evidence>
<sequence length="374" mass="40511">MSLDALFEPLTIGSLEIPNRVIMAPLTRARADERHVPTPLQGEYYAQRADAGLIISEATAVDPLGMGWYRAPGIWSDEMTTAWKAVTDHVHAVGGRIYCQLWHMGRLVLPDYIGGQRPIAPSPIAGEGETMAPPPDDYQGGFLPMKPYVVPREMTEGDIGQLVAAYGQGARNAMRAGFDGVEVHGANGYIIDQFLQSKSNHRQDRYGGSVENRVRLLQEIIDAVTAEVDPARVGLRVSPTSERKGMGDSNPAALTEAIGRLAQQSGLAYIHLIEPIASGFMEKPDYPVIDRLRSVFSGTIIQNGSFDGPAAGEAIAKGQADAISFGRPYIANPDLVTRLRRSLPLAEANFDYAYVGEERGYTDYPAFSASGCCV</sequence>
<dbReference type="Pfam" id="PF00724">
    <property type="entry name" value="Oxidored_FMN"/>
    <property type="match status" value="1"/>
</dbReference>
<protein>
    <submittedName>
        <fullName evidence="2">Alkene reductase</fullName>
    </submittedName>
</protein>
<keyword evidence="3" id="KW-1185">Reference proteome</keyword>
<accession>A0ABT0DSI1</accession>
<dbReference type="PANTHER" id="PTHR22893:SF91">
    <property type="entry name" value="NADPH DEHYDROGENASE 2-RELATED"/>
    <property type="match status" value="1"/>
</dbReference>
<dbReference type="CDD" id="cd02933">
    <property type="entry name" value="OYE_like_FMN"/>
    <property type="match status" value="1"/>
</dbReference>
<evidence type="ECO:0000313" key="2">
    <source>
        <dbReference type="EMBL" id="MCK0530072.1"/>
    </source>
</evidence>
<evidence type="ECO:0000259" key="1">
    <source>
        <dbReference type="Pfam" id="PF00724"/>
    </source>
</evidence>
<dbReference type="Proteomes" id="UP001203512">
    <property type="component" value="Unassembled WGS sequence"/>
</dbReference>
<feature type="domain" description="NADH:flavin oxidoreductase/NADH oxidase N-terminal" evidence="1">
    <location>
        <begin position="6"/>
        <end position="344"/>
    </location>
</feature>
<dbReference type="PANTHER" id="PTHR22893">
    <property type="entry name" value="NADH OXIDOREDUCTASE-RELATED"/>
    <property type="match status" value="1"/>
</dbReference>
<dbReference type="InterPro" id="IPR013785">
    <property type="entry name" value="Aldolase_TIM"/>
</dbReference>
<dbReference type="InterPro" id="IPR045247">
    <property type="entry name" value="Oye-like"/>
</dbReference>
<dbReference type="RefSeq" id="WP_247229507.1">
    <property type="nucleotide sequence ID" value="NZ_JALKHS010000002.1"/>
</dbReference>
<reference evidence="2 3" key="1">
    <citation type="submission" date="2022-04" db="EMBL/GenBank/DDBJ databases">
        <authorList>
            <person name="Huq M.A."/>
        </authorList>
    </citation>
    <scope>NUCLEOTIDE SEQUENCE [LARGE SCALE GENOMIC DNA]</scope>
    <source>
        <strain evidence="2 3">MAH-33</strain>
    </source>
</reference>
<proteinExistence type="predicted"/>
<name>A0ABT0DSI1_9SPHN</name>
<dbReference type="EMBL" id="JALKHS010000002">
    <property type="protein sequence ID" value="MCK0530072.1"/>
    <property type="molecule type" value="Genomic_DNA"/>
</dbReference>
<dbReference type="Gene3D" id="3.20.20.70">
    <property type="entry name" value="Aldolase class I"/>
    <property type="match status" value="1"/>
</dbReference>
<dbReference type="SUPFAM" id="SSF51395">
    <property type="entry name" value="FMN-linked oxidoreductases"/>
    <property type="match status" value="1"/>
</dbReference>